<dbReference type="AlphaFoldDB" id="A0A2C1LZ34"/>
<evidence type="ECO:0000256" key="5">
    <source>
        <dbReference type="ARBA" id="ARBA00022840"/>
    </source>
</evidence>
<evidence type="ECO:0000256" key="2">
    <source>
        <dbReference type="ARBA" id="ARBA00022679"/>
    </source>
</evidence>
<dbReference type="InterPro" id="IPR025980">
    <property type="entry name" value="ATP-Sase_PUA-like_dom"/>
</dbReference>
<keyword evidence="4 8" id="KW-0547">Nucleotide-binding</keyword>
<dbReference type="GO" id="GO:0005524">
    <property type="term" value="F:ATP binding"/>
    <property type="evidence" value="ECO:0007669"/>
    <property type="project" value="UniProtKB-KW"/>
</dbReference>
<dbReference type="UniPathway" id="UPA00140">
    <property type="reaction ID" value="UER00204"/>
</dbReference>
<comment type="catalytic activity">
    <reaction evidence="7 8">
        <text>sulfate + ATP + H(+) = adenosine 5'-phosphosulfate + diphosphate</text>
        <dbReference type="Rhea" id="RHEA:18133"/>
        <dbReference type="ChEBI" id="CHEBI:15378"/>
        <dbReference type="ChEBI" id="CHEBI:16189"/>
        <dbReference type="ChEBI" id="CHEBI:30616"/>
        <dbReference type="ChEBI" id="CHEBI:33019"/>
        <dbReference type="ChEBI" id="CHEBI:58243"/>
        <dbReference type="EC" id="2.7.7.4"/>
    </reaction>
</comment>
<comment type="similarity">
    <text evidence="6 8">Belongs to the sulfate adenylyltransferase family.</text>
</comment>
<feature type="domain" description="Sulphate adenylyltransferase catalytic" evidence="9">
    <location>
        <begin position="159"/>
        <end position="369"/>
    </location>
</feature>
<dbReference type="Proteomes" id="UP000225766">
    <property type="component" value="Unassembled WGS sequence"/>
</dbReference>
<dbReference type="SUPFAM" id="SSF52374">
    <property type="entry name" value="Nucleotidylyl transferase"/>
    <property type="match status" value="1"/>
</dbReference>
<protein>
    <recommendedName>
        <fullName evidence="8">Sulfate adenylyltransferase</fullName>
        <ecNumber evidence="8">2.7.7.4</ecNumber>
    </recommendedName>
    <alternativeName>
        <fullName evidence="8">ATP-sulfurylase</fullName>
    </alternativeName>
    <alternativeName>
        <fullName evidence="8">Sulfate adenylate transferase</fullName>
        <shortName evidence="8">SAT</shortName>
    </alternativeName>
</protein>
<keyword evidence="2 8" id="KW-0808">Transferase</keyword>
<dbReference type="NCBIfam" id="NF003166">
    <property type="entry name" value="PRK04149.1"/>
    <property type="match status" value="1"/>
</dbReference>
<evidence type="ECO:0000256" key="3">
    <source>
        <dbReference type="ARBA" id="ARBA00022695"/>
    </source>
</evidence>
<dbReference type="SUPFAM" id="SSF88697">
    <property type="entry name" value="PUA domain-like"/>
    <property type="match status" value="1"/>
</dbReference>
<evidence type="ECO:0000259" key="9">
    <source>
        <dbReference type="Pfam" id="PF01747"/>
    </source>
</evidence>
<evidence type="ECO:0000256" key="1">
    <source>
        <dbReference type="ARBA" id="ARBA00005048"/>
    </source>
</evidence>
<dbReference type="InterPro" id="IPR020792">
    <property type="entry name" value="SO4_adenylyltransferase_pro"/>
</dbReference>
<comment type="caution">
    <text evidence="11">The sequence shown here is derived from an EMBL/GenBank/DDBJ whole genome shotgun (WGS) entry which is preliminary data.</text>
</comment>
<name>A0A2C1LZ34_BACCE</name>
<dbReference type="PANTHER" id="PTHR43509">
    <property type="match status" value="1"/>
</dbReference>
<dbReference type="HAMAP" id="MF_00066">
    <property type="entry name" value="Sulf_adenylyltr"/>
    <property type="match status" value="1"/>
</dbReference>
<keyword evidence="3 8" id="KW-0548">Nucleotidyltransferase</keyword>
<comment type="pathway">
    <text evidence="1 8">Sulfur metabolism; hydrogen sulfide biosynthesis; sulfite from sulfate: step 1/3.</text>
</comment>
<dbReference type="GO" id="GO:0070814">
    <property type="term" value="P:hydrogen sulfide biosynthetic process"/>
    <property type="evidence" value="ECO:0007669"/>
    <property type="project" value="UniProtKB-UniRule"/>
</dbReference>
<evidence type="ECO:0000256" key="7">
    <source>
        <dbReference type="ARBA" id="ARBA00049370"/>
    </source>
</evidence>
<dbReference type="InterPro" id="IPR024951">
    <property type="entry name" value="Sulfurylase_cat_dom"/>
</dbReference>
<dbReference type="RefSeq" id="WP_098882526.1">
    <property type="nucleotide sequence ID" value="NZ_NUMG01000007.1"/>
</dbReference>
<dbReference type="PANTHER" id="PTHR43509:SF1">
    <property type="entry name" value="SULFATE ADENYLYLTRANSFERASE"/>
    <property type="match status" value="1"/>
</dbReference>
<reference evidence="11 12" key="1">
    <citation type="submission" date="2017-09" db="EMBL/GenBank/DDBJ databases">
        <title>Large-scale bioinformatics analysis of Bacillus genomes uncovers conserved roles of natural products in bacterial physiology.</title>
        <authorList>
            <consortium name="Agbiome Team Llc"/>
            <person name="Bleich R.M."/>
            <person name="Grubbs K.J."/>
            <person name="Santa Maria K.C."/>
            <person name="Allen S.E."/>
            <person name="Farag S."/>
            <person name="Shank E.A."/>
            <person name="Bowers A."/>
        </authorList>
    </citation>
    <scope>NUCLEOTIDE SEQUENCE [LARGE SCALE GENOMIC DNA]</scope>
    <source>
        <strain evidence="11 12">AFS040105</strain>
    </source>
</reference>
<dbReference type="GO" id="GO:0004781">
    <property type="term" value="F:sulfate adenylyltransferase (ATP) activity"/>
    <property type="evidence" value="ECO:0007669"/>
    <property type="project" value="UniProtKB-UniRule"/>
</dbReference>
<dbReference type="EMBL" id="NUMG01000007">
    <property type="protein sequence ID" value="PGU03494.1"/>
    <property type="molecule type" value="Genomic_DNA"/>
</dbReference>
<evidence type="ECO:0000313" key="12">
    <source>
        <dbReference type="Proteomes" id="UP000225766"/>
    </source>
</evidence>
<dbReference type="Gene3D" id="3.10.400.10">
    <property type="entry name" value="Sulfate adenylyltransferase"/>
    <property type="match status" value="1"/>
</dbReference>
<sequence>MSTRNELVNRIDETYDVSKIEKEIKLDNIALSDLELLATGGYSPLTGFLGKKDYDSVVETLRLENGSVWSIPITLPITEEVAERLEVGEEVKLVNDGNIYGVIQIEDIFVPDKEKEALLVYKTTDEAHPGVKKLYERPNVYVGGAIILTKRFENNQFPSYHLDPIETREEFKKRGWKTVVGFQTRNPVHRAHEYIQKSALEIVDGLFLNPLVGETKSDDIPADVRMESYEVLLQNYYPKNRVFLGVFPAAMRYAGPREAIFHALVRKNFGCTHFIVGRDHAGVGDYYGTYEAQEIFTNFTIEELGITPLFFEHSFYCGRCEAMASTKTCPHGKEDHVILSGTKVRELLRNGEIPPSTFSRQEVVEVLIKGLKKGVVTK</sequence>
<dbReference type="CDD" id="cd00517">
    <property type="entry name" value="ATPS"/>
    <property type="match status" value="1"/>
</dbReference>
<gene>
    <name evidence="8 11" type="primary">sat</name>
    <name evidence="11" type="ORF">COD19_09900</name>
</gene>
<dbReference type="GO" id="GO:0000103">
    <property type="term" value="P:sulfate assimilation"/>
    <property type="evidence" value="ECO:0007669"/>
    <property type="project" value="UniProtKB-UniRule"/>
</dbReference>
<accession>A0A2C1LZ34</accession>
<dbReference type="InterPro" id="IPR015947">
    <property type="entry name" value="PUA-like_sf"/>
</dbReference>
<evidence type="ECO:0000256" key="8">
    <source>
        <dbReference type="HAMAP-Rule" id="MF_00066"/>
    </source>
</evidence>
<dbReference type="Pfam" id="PF14306">
    <property type="entry name" value="PUA_2"/>
    <property type="match status" value="1"/>
</dbReference>
<organism evidence="11 12">
    <name type="scientific">Bacillus cereus</name>
    <dbReference type="NCBI Taxonomy" id="1396"/>
    <lineage>
        <taxon>Bacteria</taxon>
        <taxon>Bacillati</taxon>
        <taxon>Bacillota</taxon>
        <taxon>Bacilli</taxon>
        <taxon>Bacillales</taxon>
        <taxon>Bacillaceae</taxon>
        <taxon>Bacillus</taxon>
        <taxon>Bacillus cereus group</taxon>
    </lineage>
</organism>
<dbReference type="InterPro" id="IPR002650">
    <property type="entry name" value="Sulphate_adenylyltransferase"/>
</dbReference>
<feature type="domain" description="ATP-sulfurylase PUA-like" evidence="10">
    <location>
        <begin position="7"/>
        <end position="150"/>
    </location>
</feature>
<evidence type="ECO:0000313" key="11">
    <source>
        <dbReference type="EMBL" id="PGU03494.1"/>
    </source>
</evidence>
<dbReference type="InterPro" id="IPR014729">
    <property type="entry name" value="Rossmann-like_a/b/a_fold"/>
</dbReference>
<dbReference type="EC" id="2.7.7.4" evidence="8"/>
<dbReference type="Gene3D" id="3.40.50.620">
    <property type="entry name" value="HUPs"/>
    <property type="match status" value="1"/>
</dbReference>
<dbReference type="Pfam" id="PF01747">
    <property type="entry name" value="ATP-sulfurylase"/>
    <property type="match status" value="1"/>
</dbReference>
<evidence type="ECO:0000259" key="10">
    <source>
        <dbReference type="Pfam" id="PF14306"/>
    </source>
</evidence>
<proteinExistence type="inferred from homology"/>
<evidence type="ECO:0000256" key="4">
    <source>
        <dbReference type="ARBA" id="ARBA00022741"/>
    </source>
</evidence>
<dbReference type="NCBIfam" id="TIGR00339">
    <property type="entry name" value="sopT"/>
    <property type="match status" value="1"/>
</dbReference>
<evidence type="ECO:0000256" key="6">
    <source>
        <dbReference type="ARBA" id="ARBA00037980"/>
    </source>
</evidence>
<keyword evidence="5 8" id="KW-0067">ATP-binding</keyword>